<dbReference type="SUPFAM" id="SSF49464">
    <property type="entry name" value="Carboxypeptidase regulatory domain-like"/>
    <property type="match status" value="1"/>
</dbReference>
<name>A0A5J4SKH0_9ZZZZ</name>
<dbReference type="InterPro" id="IPR039426">
    <property type="entry name" value="TonB-dep_rcpt-like"/>
</dbReference>
<evidence type="ECO:0000256" key="3">
    <source>
        <dbReference type="ARBA" id="ARBA00022692"/>
    </source>
</evidence>
<dbReference type="Pfam" id="PF00593">
    <property type="entry name" value="TonB_dep_Rec_b-barrel"/>
    <property type="match status" value="1"/>
</dbReference>
<protein>
    <submittedName>
        <fullName evidence="9">TonB-dependent receptor SusC</fullName>
    </submittedName>
</protein>
<keyword evidence="5" id="KW-0472">Membrane</keyword>
<dbReference type="InterPro" id="IPR000531">
    <property type="entry name" value="Beta-barrel_TonB"/>
</dbReference>
<evidence type="ECO:0000256" key="6">
    <source>
        <dbReference type="ARBA" id="ARBA00023237"/>
    </source>
</evidence>
<evidence type="ECO:0000256" key="2">
    <source>
        <dbReference type="ARBA" id="ARBA00022448"/>
    </source>
</evidence>
<dbReference type="Gene3D" id="2.60.40.1120">
    <property type="entry name" value="Carboxypeptidase-like, regulatory domain"/>
    <property type="match status" value="1"/>
</dbReference>
<dbReference type="InterPro" id="IPR036942">
    <property type="entry name" value="Beta-barrel_TonB_sf"/>
</dbReference>
<feature type="domain" description="TonB-dependent receptor-like beta-barrel" evidence="7">
    <location>
        <begin position="393"/>
        <end position="802"/>
    </location>
</feature>
<dbReference type="NCBIfam" id="TIGR04057">
    <property type="entry name" value="SusC_RagA_signa"/>
    <property type="match status" value="1"/>
</dbReference>
<organism evidence="9">
    <name type="scientific">termite gut metagenome</name>
    <dbReference type="NCBI Taxonomy" id="433724"/>
    <lineage>
        <taxon>unclassified sequences</taxon>
        <taxon>metagenomes</taxon>
        <taxon>organismal metagenomes</taxon>
    </lineage>
</organism>
<dbReference type="SUPFAM" id="SSF56935">
    <property type="entry name" value="Porins"/>
    <property type="match status" value="1"/>
</dbReference>
<accession>A0A5J4SKH0</accession>
<gene>
    <name evidence="9" type="ORF">EZS27_006180</name>
</gene>
<dbReference type="AlphaFoldDB" id="A0A5J4SKH0"/>
<keyword evidence="2" id="KW-0813">Transport</keyword>
<dbReference type="InterPro" id="IPR037066">
    <property type="entry name" value="Plug_dom_sf"/>
</dbReference>
<dbReference type="GO" id="GO:0009279">
    <property type="term" value="C:cell outer membrane"/>
    <property type="evidence" value="ECO:0007669"/>
    <property type="project" value="UniProtKB-SubCell"/>
</dbReference>
<keyword evidence="3" id="KW-0812">Transmembrane</keyword>
<evidence type="ECO:0000259" key="7">
    <source>
        <dbReference type="Pfam" id="PF00593"/>
    </source>
</evidence>
<evidence type="ECO:0000259" key="8">
    <source>
        <dbReference type="Pfam" id="PF07715"/>
    </source>
</evidence>
<dbReference type="Gene3D" id="2.170.130.10">
    <property type="entry name" value="TonB-dependent receptor, plug domain"/>
    <property type="match status" value="1"/>
</dbReference>
<comment type="caution">
    <text evidence="9">The sequence shown here is derived from an EMBL/GenBank/DDBJ whole genome shotgun (WGS) entry which is preliminary data.</text>
</comment>
<dbReference type="Pfam" id="PF07715">
    <property type="entry name" value="Plug"/>
    <property type="match status" value="1"/>
</dbReference>
<dbReference type="InterPro" id="IPR023997">
    <property type="entry name" value="TonB-dep_OMP_SusC/RagA_CS"/>
</dbReference>
<feature type="domain" description="TonB-dependent receptor plug" evidence="8">
    <location>
        <begin position="128"/>
        <end position="251"/>
    </location>
</feature>
<dbReference type="InterPro" id="IPR012910">
    <property type="entry name" value="Plug_dom"/>
</dbReference>
<sequence>MANLIKNFQTQTFFSLFVVFFSIYSPVFSQTSRNGKIEGVVLDETTHTPITGAFITLSDKGGAVSNEKGYFSVFAESFPATLSISFLGYKTVEQIVDSPSKSLQILLQENAELLNEVVVVGYGTQRRKELTGSVASVSQSVIKRNNALTIDGLLGGTVAGVNLTQSSGQPGATSSIRIRGGNSIHASNDPLYVIDGFIYFSETNATFAGISAIESNLNPLVSLNPSDIESIEILKDVSAKAIYGSRGANGVILVTTKKGNRNKNTIHYKYSVGIDKTAKKLDLLTAQQWLKIQKDYFNDKPSQYYSREELSQFDKGTDWQNAVLQTGYSQTHDFSVSGGDDNTRYLISGNYTNQNGTVLNSGFERLGSRLNIERKLFENLNVNLSFLANRSSQRALTTFENTSYGDSPFSNGIANSLTYALYMPPVLPIYNADGSYNYKNPFEYTYMSWNEKSANPVSDLKNSIGKNISTSLLGNFFVEYNIIDGLKAKIIVGANVDYITQNLFAPPYTALGFSEDRQGKGAIGNRRTDVTQSEFLLSYTKLLNPNHFVDLLAGYTWQKTATDFVISQAHKIDSFNNLAAGISMPSISRFQNALFRSLLGRVNYTFLSRYNLTATYRADYSSRFAKGYEWSYFPSVGMSWNVNQEKFLKSFDPTLSNLKLRLTFGKAGNQEIDYNEYEEYFNIVKYDGETAYQLTTLNNKNLKWETTTEYNFGVDVGFLKNRLSFVADVYYKKTHDLLLKIPPPFASGTTQKQLKNIGNVSNRGFEFTVNATPIESSRLTWQASANFAWNINKITNLGKYNNLTTGREQEEILQVGESVGSFYGYIFEGVVQKSEDNSGLPIIGSGVPKPGDAKFKDVSGENGSPDGKIDTSFDRVVLGSVQPDFIYGLSSTINFGAFDFFVLFQGSEGNELYNKLRRFLERPDDVYNRSSALLNSWTEENPSNTLTHIRSTRIFTLDSRYVEDASFLKLRNVTLGYTIPMRINKLISTIRVFAAAQNLYTWTRYQGYDPEVASGTDLGVYPATRSFLGGITITF</sequence>
<dbReference type="NCBIfam" id="TIGR04056">
    <property type="entry name" value="OMP_RagA_SusC"/>
    <property type="match status" value="1"/>
</dbReference>
<dbReference type="EMBL" id="SNRY01000135">
    <property type="protein sequence ID" value="KAA6346302.1"/>
    <property type="molecule type" value="Genomic_DNA"/>
</dbReference>
<keyword evidence="6" id="KW-0998">Cell outer membrane</keyword>
<dbReference type="Pfam" id="PF13715">
    <property type="entry name" value="CarbopepD_reg_2"/>
    <property type="match status" value="1"/>
</dbReference>
<reference evidence="9" key="1">
    <citation type="submission" date="2019-03" db="EMBL/GenBank/DDBJ databases">
        <title>Single cell metagenomics reveals metabolic interactions within the superorganism composed of flagellate Streblomastix strix and complex community of Bacteroidetes bacteria on its surface.</title>
        <authorList>
            <person name="Treitli S.C."/>
            <person name="Kolisko M."/>
            <person name="Husnik F."/>
            <person name="Keeling P."/>
            <person name="Hampl V."/>
        </authorList>
    </citation>
    <scope>NUCLEOTIDE SEQUENCE</scope>
    <source>
        <strain evidence="9">STM</strain>
    </source>
</reference>
<dbReference type="InterPro" id="IPR023996">
    <property type="entry name" value="TonB-dep_OMP_SusC/RagA"/>
</dbReference>
<evidence type="ECO:0000256" key="5">
    <source>
        <dbReference type="ARBA" id="ARBA00023136"/>
    </source>
</evidence>
<keyword evidence="4" id="KW-0798">TonB box</keyword>
<keyword evidence="9" id="KW-0675">Receptor</keyword>
<comment type="subcellular location">
    <subcellularLocation>
        <location evidence="1">Cell outer membrane</location>
        <topology evidence="1">Multi-pass membrane protein</topology>
    </subcellularLocation>
</comment>
<evidence type="ECO:0000313" key="9">
    <source>
        <dbReference type="EMBL" id="KAA6346302.1"/>
    </source>
</evidence>
<dbReference type="PROSITE" id="PS52016">
    <property type="entry name" value="TONB_DEPENDENT_REC_3"/>
    <property type="match status" value="1"/>
</dbReference>
<proteinExistence type="predicted"/>
<dbReference type="InterPro" id="IPR008969">
    <property type="entry name" value="CarboxyPept-like_regulatory"/>
</dbReference>
<evidence type="ECO:0000256" key="4">
    <source>
        <dbReference type="ARBA" id="ARBA00023077"/>
    </source>
</evidence>
<dbReference type="Gene3D" id="2.40.170.20">
    <property type="entry name" value="TonB-dependent receptor, beta-barrel domain"/>
    <property type="match status" value="1"/>
</dbReference>
<evidence type="ECO:0000256" key="1">
    <source>
        <dbReference type="ARBA" id="ARBA00004571"/>
    </source>
</evidence>